<feature type="region of interest" description="Disordered" evidence="1">
    <location>
        <begin position="1"/>
        <end position="63"/>
    </location>
</feature>
<dbReference type="Proteomes" id="UP000018050">
    <property type="component" value="Unassembled WGS sequence"/>
</dbReference>
<feature type="compositionally biased region" description="Polar residues" evidence="1">
    <location>
        <begin position="200"/>
        <end position="212"/>
    </location>
</feature>
<dbReference type="AlphaFoldDB" id="U6GQM1"/>
<dbReference type="OrthoDB" id="345648at2759"/>
<protein>
    <submittedName>
        <fullName evidence="2">Uncharacterized protein</fullName>
    </submittedName>
</protein>
<evidence type="ECO:0000256" key="1">
    <source>
        <dbReference type="SAM" id="MobiDB-lite"/>
    </source>
</evidence>
<dbReference type="VEuPathDB" id="ToxoDB:EAH_00024050"/>
<name>U6GQM1_EIMAC</name>
<gene>
    <name evidence="2" type="ORF">EAH_00024050</name>
</gene>
<dbReference type="EMBL" id="HG671879">
    <property type="protein sequence ID" value="CDI81882.1"/>
    <property type="molecule type" value="Genomic_DNA"/>
</dbReference>
<reference evidence="2" key="2">
    <citation type="submission" date="2013-10" db="EMBL/GenBank/DDBJ databases">
        <authorList>
            <person name="Aslett M."/>
        </authorList>
    </citation>
    <scope>NUCLEOTIDE SEQUENCE</scope>
    <source>
        <strain evidence="2">Houghton</strain>
    </source>
</reference>
<evidence type="ECO:0000313" key="3">
    <source>
        <dbReference type="Proteomes" id="UP000018050"/>
    </source>
</evidence>
<feature type="region of interest" description="Disordered" evidence="1">
    <location>
        <begin position="191"/>
        <end position="222"/>
    </location>
</feature>
<dbReference type="GeneID" id="25270475"/>
<keyword evidence="3" id="KW-1185">Reference proteome</keyword>
<dbReference type="RefSeq" id="XP_013248545.1">
    <property type="nucleotide sequence ID" value="XM_013393091.1"/>
</dbReference>
<sequence length="222" mass="23913">MDARAPEGSQQPLVSPQPPLPGTDIGPSHELPEQGSSSTDPSSGLVRRRAPEQIVVGTKDPADTDLTAAQKTFYGISQLPGQKASPEMKGCENLLGRSLEEAHGGQINELLGDLRSKCTAASTRLNTIADQLERECENPDLREWEYTTYPQPENVVICSFDMQAMSVAGSPSTISRTGPAVAAASVDHLPRPVSPVANESVENQRNQEQAQSVEFPHPVRYD</sequence>
<proteinExistence type="predicted"/>
<accession>U6GQM1</accession>
<reference evidence="2" key="1">
    <citation type="submission" date="2013-10" db="EMBL/GenBank/DDBJ databases">
        <title>Genomic analysis of the causative agents of coccidiosis in chickens.</title>
        <authorList>
            <person name="Reid A.J."/>
            <person name="Blake D."/>
            <person name="Billington K."/>
            <person name="Browne H."/>
            <person name="Dunn M."/>
            <person name="Hung S."/>
            <person name="Kawahara F."/>
            <person name="Miranda-Saavedra D."/>
            <person name="Mourier T."/>
            <person name="Nagra H."/>
            <person name="Otto T.D."/>
            <person name="Rawlings N."/>
            <person name="Sanchez A."/>
            <person name="Sanders M."/>
            <person name="Subramaniam C."/>
            <person name="Tay Y."/>
            <person name="Dear P."/>
            <person name="Doerig C."/>
            <person name="Gruber A."/>
            <person name="Parkinson J."/>
            <person name="Shirley M."/>
            <person name="Wan K.L."/>
            <person name="Berriman M."/>
            <person name="Tomley F."/>
            <person name="Pain A."/>
        </authorList>
    </citation>
    <scope>NUCLEOTIDE SEQUENCE</scope>
    <source>
        <strain evidence="2">Houghton</strain>
    </source>
</reference>
<evidence type="ECO:0000313" key="2">
    <source>
        <dbReference type="EMBL" id="CDI81882.1"/>
    </source>
</evidence>
<organism evidence="2 3">
    <name type="scientific">Eimeria acervulina</name>
    <name type="common">Coccidian parasite</name>
    <dbReference type="NCBI Taxonomy" id="5801"/>
    <lineage>
        <taxon>Eukaryota</taxon>
        <taxon>Sar</taxon>
        <taxon>Alveolata</taxon>
        <taxon>Apicomplexa</taxon>
        <taxon>Conoidasida</taxon>
        <taxon>Coccidia</taxon>
        <taxon>Eucoccidiorida</taxon>
        <taxon>Eimeriorina</taxon>
        <taxon>Eimeriidae</taxon>
        <taxon>Eimeria</taxon>
    </lineage>
</organism>